<gene>
    <name evidence="1" type="ORF">CFAM422_000854</name>
</gene>
<organism evidence="1 2">
    <name type="scientific">Trichoderma lentiforme</name>
    <dbReference type="NCBI Taxonomy" id="1567552"/>
    <lineage>
        <taxon>Eukaryota</taxon>
        <taxon>Fungi</taxon>
        <taxon>Dikarya</taxon>
        <taxon>Ascomycota</taxon>
        <taxon>Pezizomycotina</taxon>
        <taxon>Sordariomycetes</taxon>
        <taxon>Hypocreomycetidae</taxon>
        <taxon>Hypocreales</taxon>
        <taxon>Hypocreaceae</taxon>
        <taxon>Trichoderma</taxon>
    </lineage>
</organism>
<evidence type="ECO:0000313" key="2">
    <source>
        <dbReference type="Proteomes" id="UP000801864"/>
    </source>
</evidence>
<sequence length="57" mass="6241">MAETQLRCRIAVVPIWRCHKATAFGGVETQTLLQVLTCASVVQMLLDVMQQVVEAPG</sequence>
<evidence type="ECO:0000313" key="1">
    <source>
        <dbReference type="EMBL" id="KAF3077562.1"/>
    </source>
</evidence>
<proteinExistence type="predicted"/>
<name>A0A9P4XSA4_9HYPO</name>
<comment type="caution">
    <text evidence="1">The sequence shown here is derived from an EMBL/GenBank/DDBJ whole genome shotgun (WGS) entry which is preliminary data.</text>
</comment>
<dbReference type="EMBL" id="QLNT01000001">
    <property type="protein sequence ID" value="KAF3077562.1"/>
    <property type="molecule type" value="Genomic_DNA"/>
</dbReference>
<keyword evidence="2" id="KW-1185">Reference proteome</keyword>
<accession>A0A9P4XSA4</accession>
<dbReference type="Proteomes" id="UP000801864">
    <property type="component" value="Unassembled WGS sequence"/>
</dbReference>
<dbReference type="AlphaFoldDB" id="A0A9P4XSA4"/>
<protein>
    <submittedName>
        <fullName evidence="1">Uncharacterized protein</fullName>
    </submittedName>
</protein>
<reference evidence="1 2" key="1">
    <citation type="submission" date="2018-06" db="EMBL/GenBank/DDBJ databases">
        <title>Genome analysis of cellulolytic fungus Trichoderma lentiforme CFAM-422.</title>
        <authorList>
            <person name="Steindorff A.S."/>
            <person name="Formighieri E.F."/>
            <person name="Midorikawa G.E.O."/>
            <person name="Tamietti M.S."/>
            <person name="Ramos E.Z."/>
            <person name="Silva A.S."/>
            <person name="Bon E.P.S."/>
            <person name="Mendes T.D."/>
            <person name="Damaso M.C.T."/>
            <person name="Favaro L.C.L."/>
        </authorList>
    </citation>
    <scope>NUCLEOTIDE SEQUENCE [LARGE SCALE GENOMIC DNA]</scope>
    <source>
        <strain evidence="1 2">CFAM-422</strain>
    </source>
</reference>